<dbReference type="OrthoDB" id="2129491at2759"/>
<protein>
    <submittedName>
        <fullName evidence="3">Uncharacterized protein</fullName>
    </submittedName>
</protein>
<evidence type="ECO:0000256" key="1">
    <source>
        <dbReference type="SAM" id="Coils"/>
    </source>
</evidence>
<accession>A0A9P4JY80</accession>
<evidence type="ECO:0000313" key="3">
    <source>
        <dbReference type="EMBL" id="KAF2205399.1"/>
    </source>
</evidence>
<dbReference type="Proteomes" id="UP000799536">
    <property type="component" value="Unassembled WGS sequence"/>
</dbReference>
<name>A0A9P4JY80_9PLEO</name>
<organism evidence="3 4">
    <name type="scientific">Delitschia confertaspora ATCC 74209</name>
    <dbReference type="NCBI Taxonomy" id="1513339"/>
    <lineage>
        <taxon>Eukaryota</taxon>
        <taxon>Fungi</taxon>
        <taxon>Dikarya</taxon>
        <taxon>Ascomycota</taxon>
        <taxon>Pezizomycotina</taxon>
        <taxon>Dothideomycetes</taxon>
        <taxon>Pleosporomycetidae</taxon>
        <taxon>Pleosporales</taxon>
        <taxon>Delitschiaceae</taxon>
        <taxon>Delitschia</taxon>
    </lineage>
</organism>
<keyword evidence="1" id="KW-0175">Coiled coil</keyword>
<reference evidence="3" key="1">
    <citation type="journal article" date="2020" name="Stud. Mycol.">
        <title>101 Dothideomycetes genomes: a test case for predicting lifestyles and emergence of pathogens.</title>
        <authorList>
            <person name="Haridas S."/>
            <person name="Albert R."/>
            <person name="Binder M."/>
            <person name="Bloem J."/>
            <person name="Labutti K."/>
            <person name="Salamov A."/>
            <person name="Andreopoulos B."/>
            <person name="Baker S."/>
            <person name="Barry K."/>
            <person name="Bills G."/>
            <person name="Bluhm B."/>
            <person name="Cannon C."/>
            <person name="Castanera R."/>
            <person name="Culley D."/>
            <person name="Daum C."/>
            <person name="Ezra D."/>
            <person name="Gonzalez J."/>
            <person name="Henrissat B."/>
            <person name="Kuo A."/>
            <person name="Liang C."/>
            <person name="Lipzen A."/>
            <person name="Lutzoni F."/>
            <person name="Magnuson J."/>
            <person name="Mondo S."/>
            <person name="Nolan M."/>
            <person name="Ohm R."/>
            <person name="Pangilinan J."/>
            <person name="Park H.-J."/>
            <person name="Ramirez L."/>
            <person name="Alfaro M."/>
            <person name="Sun H."/>
            <person name="Tritt A."/>
            <person name="Yoshinaga Y."/>
            <person name="Zwiers L.-H."/>
            <person name="Turgeon B."/>
            <person name="Goodwin S."/>
            <person name="Spatafora J."/>
            <person name="Crous P."/>
            <person name="Grigoriev I."/>
        </authorList>
    </citation>
    <scope>NUCLEOTIDE SEQUENCE</scope>
    <source>
        <strain evidence="3">ATCC 74209</strain>
    </source>
</reference>
<evidence type="ECO:0000313" key="4">
    <source>
        <dbReference type="Proteomes" id="UP000799536"/>
    </source>
</evidence>
<dbReference type="EMBL" id="ML993856">
    <property type="protein sequence ID" value="KAF2205399.1"/>
    <property type="molecule type" value="Genomic_DNA"/>
</dbReference>
<evidence type="ECO:0000256" key="2">
    <source>
        <dbReference type="SAM" id="MobiDB-lite"/>
    </source>
</evidence>
<keyword evidence="4" id="KW-1185">Reference proteome</keyword>
<gene>
    <name evidence="3" type="ORF">GQ43DRAFT_15293</name>
</gene>
<feature type="coiled-coil region" evidence="1">
    <location>
        <begin position="115"/>
        <end position="168"/>
    </location>
</feature>
<comment type="caution">
    <text evidence="3">The sequence shown here is derived from an EMBL/GenBank/DDBJ whole genome shotgun (WGS) entry which is preliminary data.</text>
</comment>
<dbReference type="AlphaFoldDB" id="A0A9P4JY80"/>
<proteinExistence type="predicted"/>
<feature type="region of interest" description="Disordered" evidence="2">
    <location>
        <begin position="1"/>
        <end position="25"/>
    </location>
</feature>
<sequence length="208" mass="23349">MKSSNSSKESDGSVEAQSEVQAQNDRLVARNKEIMMALQELELQHDEKTSLLKAALLNRDNLPPGLLELRRAETLKRVRAHIERAAAAGDDEKTKVVEDATTAITEEIVESQAAVEMAKKDLLEQQTLNETLKEEVERAKVEDGNKGSEELQKENENLRRELRLMTTAWYDMTCRLQSNTVVLQRRDSPKSWLGRQRAVVGGNGAPIV</sequence>
<feature type="compositionally biased region" description="Polar residues" evidence="2">
    <location>
        <begin position="15"/>
        <end position="24"/>
    </location>
</feature>